<name>A0ABW1WHD6_9HYPH</name>
<comment type="caution">
    <text evidence="2">The sequence shown here is derived from an EMBL/GenBank/DDBJ whole genome shotgun (WGS) entry which is preliminary data.</text>
</comment>
<feature type="signal peptide" evidence="1">
    <location>
        <begin position="1"/>
        <end position="21"/>
    </location>
</feature>
<protein>
    <recommendedName>
        <fullName evidence="4">Secreted protein</fullName>
    </recommendedName>
</protein>
<evidence type="ECO:0000256" key="1">
    <source>
        <dbReference type="SAM" id="SignalP"/>
    </source>
</evidence>
<keyword evidence="3" id="KW-1185">Reference proteome</keyword>
<dbReference type="Proteomes" id="UP001596237">
    <property type="component" value="Unassembled WGS sequence"/>
</dbReference>
<sequence>MRAAVMGVLVPVVLWPAVAGAQDITTVRTESFPRPPYSGATYYIYERAGRPICTKLSVCNKFNECEVTYRQGAFREDEDVATGAPYGTTLAVPISSGSLAKHVCLTRFGLAGR</sequence>
<keyword evidence="1" id="KW-0732">Signal</keyword>
<gene>
    <name evidence="2" type="ORF">ACFQDP_01170</name>
</gene>
<reference evidence="3" key="1">
    <citation type="journal article" date="2019" name="Int. J. Syst. Evol. Microbiol.">
        <title>The Global Catalogue of Microorganisms (GCM) 10K type strain sequencing project: providing services to taxonomists for standard genome sequencing and annotation.</title>
        <authorList>
            <consortium name="The Broad Institute Genomics Platform"/>
            <consortium name="The Broad Institute Genome Sequencing Center for Infectious Disease"/>
            <person name="Wu L."/>
            <person name="Ma J."/>
        </authorList>
    </citation>
    <scope>NUCLEOTIDE SEQUENCE [LARGE SCALE GENOMIC DNA]</scope>
    <source>
        <strain evidence="3">CCUG 36916</strain>
    </source>
</reference>
<evidence type="ECO:0008006" key="4">
    <source>
        <dbReference type="Google" id="ProtNLM"/>
    </source>
</evidence>
<evidence type="ECO:0000313" key="2">
    <source>
        <dbReference type="EMBL" id="MFC6387968.1"/>
    </source>
</evidence>
<accession>A0ABW1WHD6</accession>
<feature type="chain" id="PRO_5046242881" description="Secreted protein" evidence="1">
    <location>
        <begin position="22"/>
        <end position="113"/>
    </location>
</feature>
<dbReference type="EMBL" id="JBHSTT010000006">
    <property type="protein sequence ID" value="MFC6387968.1"/>
    <property type="molecule type" value="Genomic_DNA"/>
</dbReference>
<dbReference type="RefSeq" id="WP_192284074.1">
    <property type="nucleotide sequence ID" value="NZ_JBHSTT010000006.1"/>
</dbReference>
<proteinExistence type="predicted"/>
<organism evidence="2 3">
    <name type="scientific">Methylorubrum zatmanii</name>
    <dbReference type="NCBI Taxonomy" id="29429"/>
    <lineage>
        <taxon>Bacteria</taxon>
        <taxon>Pseudomonadati</taxon>
        <taxon>Pseudomonadota</taxon>
        <taxon>Alphaproteobacteria</taxon>
        <taxon>Hyphomicrobiales</taxon>
        <taxon>Methylobacteriaceae</taxon>
        <taxon>Methylorubrum</taxon>
    </lineage>
</organism>
<evidence type="ECO:0000313" key="3">
    <source>
        <dbReference type="Proteomes" id="UP001596237"/>
    </source>
</evidence>